<evidence type="ECO:0000313" key="2">
    <source>
        <dbReference type="EMBL" id="MEU6826079.1"/>
    </source>
</evidence>
<dbReference type="PRINTS" id="PR00081">
    <property type="entry name" value="GDHRDH"/>
</dbReference>
<gene>
    <name evidence="2" type="ORF">ABZ921_36170</name>
</gene>
<dbReference type="Gene3D" id="3.40.50.720">
    <property type="entry name" value="NAD(P)-binding Rossmann-like Domain"/>
    <property type="match status" value="1"/>
</dbReference>
<evidence type="ECO:0000313" key="3">
    <source>
        <dbReference type="Proteomes" id="UP001551176"/>
    </source>
</evidence>
<dbReference type="RefSeq" id="WP_359357016.1">
    <property type="nucleotide sequence ID" value="NZ_JBEYXV010000024.1"/>
</dbReference>
<dbReference type="InterPro" id="IPR002347">
    <property type="entry name" value="SDR_fam"/>
</dbReference>
<dbReference type="SUPFAM" id="SSF51735">
    <property type="entry name" value="NAD(P)-binding Rossmann-fold domains"/>
    <property type="match status" value="1"/>
</dbReference>
<feature type="region of interest" description="Disordered" evidence="1">
    <location>
        <begin position="1"/>
        <end position="22"/>
    </location>
</feature>
<dbReference type="InterPro" id="IPR052184">
    <property type="entry name" value="SDR_enzymes"/>
</dbReference>
<evidence type="ECO:0000256" key="1">
    <source>
        <dbReference type="SAM" id="MobiDB-lite"/>
    </source>
</evidence>
<dbReference type="Pfam" id="PF00106">
    <property type="entry name" value="adh_short"/>
    <property type="match status" value="1"/>
</dbReference>
<dbReference type="PANTHER" id="PTHR45458:SF1">
    <property type="entry name" value="SHORT CHAIN DEHYDROGENASE"/>
    <property type="match status" value="1"/>
</dbReference>
<comment type="caution">
    <text evidence="2">The sequence shown here is derived from an EMBL/GenBank/DDBJ whole genome shotgun (WGS) entry which is preliminary data.</text>
</comment>
<dbReference type="Proteomes" id="UP001551176">
    <property type="component" value="Unassembled WGS sequence"/>
</dbReference>
<accession>A0ABV3BYI9</accession>
<organism evidence="2 3">
    <name type="scientific">Streptomyces atriruber</name>
    <dbReference type="NCBI Taxonomy" id="545121"/>
    <lineage>
        <taxon>Bacteria</taxon>
        <taxon>Bacillati</taxon>
        <taxon>Actinomycetota</taxon>
        <taxon>Actinomycetes</taxon>
        <taxon>Kitasatosporales</taxon>
        <taxon>Streptomycetaceae</taxon>
        <taxon>Streptomyces</taxon>
    </lineage>
</organism>
<dbReference type="EMBL" id="JBEYXV010000024">
    <property type="protein sequence ID" value="MEU6826079.1"/>
    <property type="molecule type" value="Genomic_DNA"/>
</dbReference>
<feature type="region of interest" description="Disordered" evidence="1">
    <location>
        <begin position="196"/>
        <end position="219"/>
    </location>
</feature>
<proteinExistence type="predicted"/>
<dbReference type="InterPro" id="IPR036291">
    <property type="entry name" value="NAD(P)-bd_dom_sf"/>
</dbReference>
<keyword evidence="3" id="KW-1185">Reference proteome</keyword>
<protein>
    <submittedName>
        <fullName evidence="2">SDR family NAD(P)-dependent oxidoreductase</fullName>
    </submittedName>
</protein>
<dbReference type="PANTHER" id="PTHR45458">
    <property type="entry name" value="SHORT-CHAIN DEHYDROGENASE/REDUCTASE SDR"/>
    <property type="match status" value="1"/>
</dbReference>
<name>A0ABV3BYI9_9ACTN</name>
<reference evidence="2 3" key="1">
    <citation type="submission" date="2024-06" db="EMBL/GenBank/DDBJ databases">
        <title>The Natural Products Discovery Center: Release of the First 8490 Sequenced Strains for Exploring Actinobacteria Biosynthetic Diversity.</title>
        <authorList>
            <person name="Kalkreuter E."/>
            <person name="Kautsar S.A."/>
            <person name="Yang D."/>
            <person name="Bader C.D."/>
            <person name="Teijaro C.N."/>
            <person name="Fluegel L."/>
            <person name="Davis C.M."/>
            <person name="Simpson J.R."/>
            <person name="Lauterbach L."/>
            <person name="Steele A.D."/>
            <person name="Gui C."/>
            <person name="Meng S."/>
            <person name="Li G."/>
            <person name="Viehrig K."/>
            <person name="Ye F."/>
            <person name="Su P."/>
            <person name="Kiefer A.F."/>
            <person name="Nichols A."/>
            <person name="Cepeda A.J."/>
            <person name="Yan W."/>
            <person name="Fan B."/>
            <person name="Jiang Y."/>
            <person name="Adhikari A."/>
            <person name="Zheng C.-J."/>
            <person name="Schuster L."/>
            <person name="Cowan T.M."/>
            <person name="Smanski M.J."/>
            <person name="Chevrette M.G."/>
            <person name="De Carvalho L.P.S."/>
            <person name="Shen B."/>
        </authorList>
    </citation>
    <scope>NUCLEOTIDE SEQUENCE [LARGE SCALE GENOMIC DNA]</scope>
    <source>
        <strain evidence="2 3">NPDC046838</strain>
    </source>
</reference>
<sequence length="252" mass="26552">MPTPNTPASNTPATAPVTDAAATPAAPRQALVIGASRGLGLVLADELAGRGWHVIATARRPGGELQARADAHGGRLEPERLEMNSPGQLAALRERLTGRRLDLLFVNAAIDRGNLPIGDVPTDMFTEVMITNALSPLRTLETLRDLVAPGGTVAVMSSEQGSITLNTEDGYELYKASKAALNQLMRSYATRHGADGQTKLLIDPGHNRTRLGGPDAPLAPHESIPPVADVIEAQAGAPGLQFLDRHGEPVPW</sequence>